<dbReference type="AlphaFoldDB" id="A0A5C4X8Y7"/>
<dbReference type="SFLD" id="SFLDS00029">
    <property type="entry name" value="Radical_SAM"/>
    <property type="match status" value="1"/>
</dbReference>
<dbReference type="InterPro" id="IPR051198">
    <property type="entry name" value="BchE-like"/>
</dbReference>
<dbReference type="InterPro" id="IPR007197">
    <property type="entry name" value="rSAM"/>
</dbReference>
<dbReference type="PANTHER" id="PTHR43409:SF7">
    <property type="entry name" value="BLL1977 PROTEIN"/>
    <property type="match status" value="1"/>
</dbReference>
<dbReference type="SMART" id="SM00729">
    <property type="entry name" value="Elp3"/>
    <property type="match status" value="1"/>
</dbReference>
<comment type="caution">
    <text evidence="7">The sequence shown here is derived from an EMBL/GenBank/DDBJ whole genome shotgun (WGS) entry which is preliminary data.</text>
</comment>
<evidence type="ECO:0000256" key="5">
    <source>
        <dbReference type="ARBA" id="ARBA00023014"/>
    </source>
</evidence>
<name>A0A5C4X8Y7_9HYPH</name>
<reference evidence="7 8" key="1">
    <citation type="submission" date="2019-06" db="EMBL/GenBank/DDBJ databases">
        <title>The draft genome of Rhizobium smilacinae PTYR-5.</title>
        <authorList>
            <person name="Liu L."/>
            <person name="Li L."/>
            <person name="Zhang X."/>
        </authorList>
    </citation>
    <scope>NUCLEOTIDE SEQUENCE [LARGE SCALE GENOMIC DNA]</scope>
    <source>
        <strain evidence="7 8">PTYR-5</strain>
    </source>
</reference>
<protein>
    <submittedName>
        <fullName evidence="7">Radical SAM protein</fullName>
    </submittedName>
</protein>
<keyword evidence="8" id="KW-1185">Reference proteome</keyword>
<accession>A0A5C4X8Y7</accession>
<keyword evidence="2" id="KW-0949">S-adenosyl-L-methionine</keyword>
<evidence type="ECO:0000313" key="7">
    <source>
        <dbReference type="EMBL" id="TNM59913.1"/>
    </source>
</evidence>
<dbReference type="SFLD" id="SFLDG01082">
    <property type="entry name" value="B12-binding_domain_containing"/>
    <property type="match status" value="1"/>
</dbReference>
<dbReference type="InterPro" id="IPR006638">
    <property type="entry name" value="Elp3/MiaA/NifB-like_rSAM"/>
</dbReference>
<dbReference type="OrthoDB" id="9801424at2"/>
<sequence>MDFVTNRVQALEIGFCQFSNKLLSTSNSEISSKLYRKCYPNMPGYFFNEHLLELPYWINIVVGMVDDDCQKRLIIIEDVEKAIDEIRRRDFDFVFFSVMNVNESFVLDIVRQCPRTKFLLGGYTDSTKFSDCSNVVYFSSVFDIANVPGLPVDVTRPPDYSLFADGTLWMPRITLSTGCKHKCRFCAVPRVLSEIDDKGVMDQARALKGLNFHLIYLDDKTFGQASNYRLLAPVFEEVKKFNPEFLGFVIQTTATTLTMKGGRMLQEFMDELHVKYIEVGVETCDDDLLAELIKPHRLKHVLEVCEGIRAFNASKPGSSAARTHDDGRVGFIPNILFGIKGDTYEKTISFIRENRDIISTINFANISSYPGKRGDDFLPYEGPDDGDDYSFNKSWLDPEQVERGKRALETIMQDFGVEVRIR</sequence>
<evidence type="ECO:0000313" key="8">
    <source>
        <dbReference type="Proteomes" id="UP000311605"/>
    </source>
</evidence>
<dbReference type="RefSeq" id="WP_139679437.1">
    <property type="nucleotide sequence ID" value="NZ_VDMN01000011.1"/>
</dbReference>
<dbReference type="InterPro" id="IPR023404">
    <property type="entry name" value="rSAM_horseshoe"/>
</dbReference>
<keyword evidence="3" id="KW-0479">Metal-binding</keyword>
<evidence type="ECO:0000256" key="2">
    <source>
        <dbReference type="ARBA" id="ARBA00022691"/>
    </source>
</evidence>
<feature type="domain" description="Elp3/MiaA/NifB-like radical SAM core" evidence="6">
    <location>
        <begin position="169"/>
        <end position="391"/>
    </location>
</feature>
<keyword evidence="4" id="KW-0408">Iron</keyword>
<comment type="cofactor">
    <cofactor evidence="1">
        <name>[4Fe-4S] cluster</name>
        <dbReference type="ChEBI" id="CHEBI:49883"/>
    </cofactor>
</comment>
<dbReference type="GO" id="GO:0051536">
    <property type="term" value="F:iron-sulfur cluster binding"/>
    <property type="evidence" value="ECO:0007669"/>
    <property type="project" value="UniProtKB-KW"/>
</dbReference>
<dbReference type="GO" id="GO:0003824">
    <property type="term" value="F:catalytic activity"/>
    <property type="evidence" value="ECO:0007669"/>
    <property type="project" value="InterPro"/>
</dbReference>
<dbReference type="EMBL" id="VDMN01000011">
    <property type="protein sequence ID" value="TNM59913.1"/>
    <property type="molecule type" value="Genomic_DNA"/>
</dbReference>
<dbReference type="GO" id="GO:0046872">
    <property type="term" value="F:metal ion binding"/>
    <property type="evidence" value="ECO:0007669"/>
    <property type="project" value="UniProtKB-KW"/>
</dbReference>
<dbReference type="SUPFAM" id="SSF102114">
    <property type="entry name" value="Radical SAM enzymes"/>
    <property type="match status" value="1"/>
</dbReference>
<dbReference type="PANTHER" id="PTHR43409">
    <property type="entry name" value="ANAEROBIC MAGNESIUM-PROTOPORPHYRIN IX MONOMETHYL ESTER CYCLASE-RELATED"/>
    <property type="match status" value="1"/>
</dbReference>
<evidence type="ECO:0000256" key="3">
    <source>
        <dbReference type="ARBA" id="ARBA00022723"/>
    </source>
</evidence>
<dbReference type="InterPro" id="IPR058240">
    <property type="entry name" value="rSAM_sf"/>
</dbReference>
<dbReference type="Gene3D" id="3.80.30.20">
    <property type="entry name" value="tm_1862 like domain"/>
    <property type="match status" value="1"/>
</dbReference>
<organism evidence="7 8">
    <name type="scientific">Aliirhizobium smilacinae</name>
    <dbReference type="NCBI Taxonomy" id="1395944"/>
    <lineage>
        <taxon>Bacteria</taxon>
        <taxon>Pseudomonadati</taxon>
        <taxon>Pseudomonadota</taxon>
        <taxon>Alphaproteobacteria</taxon>
        <taxon>Hyphomicrobiales</taxon>
        <taxon>Rhizobiaceae</taxon>
        <taxon>Aliirhizobium</taxon>
    </lineage>
</organism>
<evidence type="ECO:0000256" key="4">
    <source>
        <dbReference type="ARBA" id="ARBA00023004"/>
    </source>
</evidence>
<keyword evidence="5" id="KW-0411">Iron-sulfur</keyword>
<evidence type="ECO:0000259" key="6">
    <source>
        <dbReference type="SMART" id="SM00729"/>
    </source>
</evidence>
<evidence type="ECO:0000256" key="1">
    <source>
        <dbReference type="ARBA" id="ARBA00001966"/>
    </source>
</evidence>
<proteinExistence type="predicted"/>
<dbReference type="Pfam" id="PF04055">
    <property type="entry name" value="Radical_SAM"/>
    <property type="match status" value="1"/>
</dbReference>
<gene>
    <name evidence="7" type="ORF">FHP24_27480</name>
</gene>
<dbReference type="Proteomes" id="UP000311605">
    <property type="component" value="Unassembled WGS sequence"/>
</dbReference>